<name>A0A8J5YHZ0_9ROSI</name>
<dbReference type="Proteomes" id="UP000701853">
    <property type="component" value="Chromosome 11"/>
</dbReference>
<comment type="caution">
    <text evidence="3">The sequence shown here is derived from an EMBL/GenBank/DDBJ whole genome shotgun (WGS) entry which is preliminary data.</text>
</comment>
<feature type="region of interest" description="Disordered" evidence="1">
    <location>
        <begin position="210"/>
        <end position="229"/>
    </location>
</feature>
<feature type="region of interest" description="Disordered" evidence="1">
    <location>
        <begin position="1"/>
        <end position="31"/>
    </location>
</feature>
<dbReference type="PROSITE" id="PS50181">
    <property type="entry name" value="FBOX"/>
    <property type="match status" value="1"/>
</dbReference>
<feature type="compositionally biased region" description="Basic and acidic residues" evidence="1">
    <location>
        <begin position="1"/>
        <end position="13"/>
    </location>
</feature>
<proteinExistence type="predicted"/>
<feature type="domain" description="F-box" evidence="2">
    <location>
        <begin position="108"/>
        <end position="145"/>
    </location>
</feature>
<dbReference type="InterPro" id="IPR001810">
    <property type="entry name" value="F-box_dom"/>
</dbReference>
<accession>A0A8J5YHZ0</accession>
<gene>
    <name evidence="3" type="ORF">CXB51_027913</name>
</gene>
<evidence type="ECO:0000256" key="1">
    <source>
        <dbReference type="SAM" id="MobiDB-lite"/>
    </source>
</evidence>
<dbReference type="InterPro" id="IPR036047">
    <property type="entry name" value="F-box-like_dom_sf"/>
</dbReference>
<evidence type="ECO:0000259" key="2">
    <source>
        <dbReference type="PROSITE" id="PS50181"/>
    </source>
</evidence>
<dbReference type="EMBL" id="JAHUZN010000011">
    <property type="protein sequence ID" value="KAG8478150.1"/>
    <property type="molecule type" value="Genomic_DNA"/>
</dbReference>
<dbReference type="InterPro" id="IPR045286">
    <property type="entry name" value="FBS1-like"/>
</dbReference>
<protein>
    <recommendedName>
        <fullName evidence="2">F-box domain-containing protein</fullName>
    </recommendedName>
</protein>
<keyword evidence="4" id="KW-1185">Reference proteome</keyword>
<evidence type="ECO:0000313" key="4">
    <source>
        <dbReference type="Proteomes" id="UP000701853"/>
    </source>
</evidence>
<organism evidence="3 4">
    <name type="scientific">Gossypium anomalum</name>
    <dbReference type="NCBI Taxonomy" id="47600"/>
    <lineage>
        <taxon>Eukaryota</taxon>
        <taxon>Viridiplantae</taxon>
        <taxon>Streptophyta</taxon>
        <taxon>Embryophyta</taxon>
        <taxon>Tracheophyta</taxon>
        <taxon>Spermatophyta</taxon>
        <taxon>Magnoliopsida</taxon>
        <taxon>eudicotyledons</taxon>
        <taxon>Gunneridae</taxon>
        <taxon>Pentapetalae</taxon>
        <taxon>rosids</taxon>
        <taxon>malvids</taxon>
        <taxon>Malvales</taxon>
        <taxon>Malvaceae</taxon>
        <taxon>Malvoideae</taxon>
        <taxon>Gossypium</taxon>
    </lineage>
</organism>
<dbReference type="SUPFAM" id="SSF81383">
    <property type="entry name" value="F-box domain"/>
    <property type="match status" value="1"/>
</dbReference>
<sequence>MGKVSPKDRDLKTAKKNRRLKSSSSKYLKPGTLAQLRHSKVSAAKLCTDLGKKRVAVLSSKKPEDDNLLIENMVAEKIPLMLSPMDLHKQSSMTRTPKTPRPEDFESESRLESLPMDLLVKILCHLHHDQLRAVFHVSQRIRRAVSLSLPPFVCVSIFVCGPSCRNVCLARQFHFNYTTPDRSRQEMLSTMTPRVTEHWPFLSKGDGKSNLMGSPHTPKAPRQGPRPPSRIKVTELRQIAAVLFQDSGFPSRCMVPSVLPKPLCKSLASNRVLFYEDELCQAVAQNKLR</sequence>
<dbReference type="PANTHER" id="PTHR34049:SF2">
    <property type="entry name" value="F-BOX DOMAIN CONTAINING PROTEIN, EXPRESSED"/>
    <property type="match status" value="1"/>
</dbReference>
<dbReference type="AlphaFoldDB" id="A0A8J5YHZ0"/>
<reference evidence="3 4" key="1">
    <citation type="journal article" date="2021" name="bioRxiv">
        <title>The Gossypium anomalum genome as a resource for cotton improvement and evolutionary analysis of hybrid incompatibility.</title>
        <authorList>
            <person name="Grover C.E."/>
            <person name="Yuan D."/>
            <person name="Arick M.A."/>
            <person name="Miller E.R."/>
            <person name="Hu G."/>
            <person name="Peterson D.G."/>
            <person name="Wendel J.F."/>
            <person name="Udall J.A."/>
        </authorList>
    </citation>
    <scope>NUCLEOTIDE SEQUENCE [LARGE SCALE GENOMIC DNA]</scope>
    <source>
        <strain evidence="3">JFW-Udall</strain>
        <tissue evidence="3">Leaf</tissue>
    </source>
</reference>
<evidence type="ECO:0000313" key="3">
    <source>
        <dbReference type="EMBL" id="KAG8478150.1"/>
    </source>
</evidence>
<dbReference type="OrthoDB" id="514005at2759"/>
<dbReference type="PANTHER" id="PTHR34049">
    <property type="entry name" value="F-BOX PROTEIN SKIP27"/>
    <property type="match status" value="1"/>
</dbReference>